<reference evidence="4 5" key="1">
    <citation type="submission" date="2016-03" db="EMBL/GenBank/DDBJ databases">
        <title>Draft genome sequence of the Fonsecaea monophora CBS 269.37.</title>
        <authorList>
            <person name="Bombassaro A."/>
            <person name="Vinicius W.A."/>
            <person name="De Hoog S."/>
            <person name="Sun J."/>
            <person name="Souza E.M."/>
            <person name="Raittz R.T."/>
            <person name="Costa F."/>
            <person name="Leao A.C."/>
            <person name="Tadra-Sfeir M.Z."/>
            <person name="Baura V."/>
            <person name="Balsanelli E."/>
            <person name="Pedrosa F.O."/>
            <person name="Moreno L.F."/>
            <person name="Steffens M.B."/>
            <person name="Xi L."/>
            <person name="Bocca A.L."/>
            <person name="Felipe M.S."/>
            <person name="Teixeira M."/>
            <person name="Telles Filho F.Q."/>
            <person name="Azevedo C.M."/>
            <person name="Gomes R."/>
            <person name="Vicente V.A."/>
        </authorList>
    </citation>
    <scope>NUCLEOTIDE SEQUENCE [LARGE SCALE GENOMIC DNA]</scope>
    <source>
        <strain evidence="4 5">CBS 269.37</strain>
    </source>
</reference>
<evidence type="ECO:0000259" key="3">
    <source>
        <dbReference type="PROSITE" id="PS51635"/>
    </source>
</evidence>
<protein>
    <recommendedName>
        <fullName evidence="3">PNPLA domain-containing protein</fullName>
    </recommendedName>
</protein>
<feature type="domain" description="PNPLA" evidence="3">
    <location>
        <begin position="26"/>
        <end position="227"/>
    </location>
</feature>
<dbReference type="SMART" id="SM00028">
    <property type="entry name" value="TPR"/>
    <property type="match status" value="9"/>
</dbReference>
<feature type="active site" description="Proton acceptor" evidence="2">
    <location>
        <position position="214"/>
    </location>
</feature>
<organism evidence="4 5">
    <name type="scientific">Fonsecaea monophora</name>
    <dbReference type="NCBI Taxonomy" id="254056"/>
    <lineage>
        <taxon>Eukaryota</taxon>
        <taxon>Fungi</taxon>
        <taxon>Dikarya</taxon>
        <taxon>Ascomycota</taxon>
        <taxon>Pezizomycotina</taxon>
        <taxon>Eurotiomycetes</taxon>
        <taxon>Chaetothyriomycetidae</taxon>
        <taxon>Chaetothyriales</taxon>
        <taxon>Herpotrichiellaceae</taxon>
        <taxon>Fonsecaea</taxon>
    </lineage>
</organism>
<dbReference type="Gene3D" id="3.40.1090.10">
    <property type="entry name" value="Cytosolic phospholipase A2 catalytic domain"/>
    <property type="match status" value="1"/>
</dbReference>
<dbReference type="Pfam" id="PF00931">
    <property type="entry name" value="NB-ARC"/>
    <property type="match status" value="1"/>
</dbReference>
<dbReference type="Pfam" id="PF13374">
    <property type="entry name" value="TPR_10"/>
    <property type="match status" value="1"/>
</dbReference>
<dbReference type="GeneID" id="34597259"/>
<dbReference type="SUPFAM" id="SSF52540">
    <property type="entry name" value="P-loop containing nucleoside triphosphate hydrolases"/>
    <property type="match status" value="1"/>
</dbReference>
<dbReference type="Pfam" id="PF01734">
    <property type="entry name" value="Patatin"/>
    <property type="match status" value="1"/>
</dbReference>
<dbReference type="AlphaFoldDB" id="A0A177FHW3"/>
<evidence type="ECO:0000256" key="1">
    <source>
        <dbReference type="ARBA" id="ARBA00023098"/>
    </source>
</evidence>
<dbReference type="SUPFAM" id="SSF48452">
    <property type="entry name" value="TPR-like"/>
    <property type="match status" value="2"/>
</dbReference>
<sequence>MQQPVSAKRATGGPPNPVDHTGLCLLSLDGGGVRGLSTLHILKSLMTQVNYERQKSGAPALKPCELFDLIGGTSTGGLIAIMLGRLEMDVDECIVAYNKLTKAIFEEKAHWTPFNWSGRVQSRFDSNKLKAVIDDVITRQGYSPTEPFNDGKPRGCKVFVCTAAKDPYGITRLRSYDLPQKPNVSATICEAALATSAATGFFDPVSIGARQFMDGALGVNNPVEEVKGEAADIWCAESGDVKPLVKCFISIGTGNPGKKAVKDNLLKFLSKTLVQITTETEQTAKRFSSDWRKHLDQNRYFRLNVEQGLQDVGLAEYKEQGRIEEATHQYLDDQHQISRVRHCVANLKQKQSRAVLPCYHIPLPRNKRFVGREEVIRALRQQLFTSDAGNKVSLVGLGGVGKTQVAFQIAYWTKEHKPDHSVFWVSALSGASFEQAYTEISKKLTVRKSSEDEDVRESVRRWLESDESGKWLLVVDNADAMDVLFGSPENPDGIFQYLPESDHGRILFTTRSREVANAVEGEMVELAQMSAEEAKSLLEKSLEKSLVREDLLRNDKGVAELLQELTYLPLAITQAAAYLSRNRVTITKYMELLRGTEQDMVGLMSREFHDSTRPRGSRHAVATTWLVSFHQIRQSDPAAADLLMFLSCIDPKAVPQSILPLFPTEEAMVFALGTLDAYAFVVRRGNSDTFDIHSLVHLATRIWVRGEGVAARVEENAVQHVTSVFPSSDYSQRDLWRAYLPHALRLLQRDDTADLVERYNLYSKAGLCLQVDGRIKEAVRCFQECYDWRREHLDEDHRDRLASQHALAIAYRADGQVKEAVTLLEEVVRIKGQTLAKDHRDRLASQHELAGAYRANGQVKEAVMLLEEVMRIREQTLAEDHRDRLASQHALAIAYEANGQVKEAVTLLEEVVRIERQTLAEDHPSRLASQHALAIAYKANGQVKEAVTLLEEVVRIEGQTLAEDHPSRLASQHALAIAYEANGQVKEAVTLLEEVVRIHRQTLAEDHPSRLASQHVLAIAYEANGQVKEAVTLLEEVVRIKRQTLVEDHPDRLASQNELAGVYEANGQVKEAVALLEEVVRIRGQTLAEDHPSRLASQHALAGAYWANGQVKEAVTLLEEVVRIKGQTLAEDHPDRLASQHNLAIMLCDLG</sequence>
<dbReference type="EMBL" id="LVKK01000008">
    <property type="protein sequence ID" value="OAG43855.1"/>
    <property type="molecule type" value="Genomic_DNA"/>
</dbReference>
<dbReference type="Gene3D" id="1.25.40.10">
    <property type="entry name" value="Tetratricopeptide repeat domain"/>
    <property type="match status" value="2"/>
</dbReference>
<dbReference type="PROSITE" id="PS51635">
    <property type="entry name" value="PNPLA"/>
    <property type="match status" value="1"/>
</dbReference>
<dbReference type="InterPro" id="IPR011990">
    <property type="entry name" value="TPR-like_helical_dom_sf"/>
</dbReference>
<dbReference type="InterPro" id="IPR002641">
    <property type="entry name" value="PNPLA_dom"/>
</dbReference>
<evidence type="ECO:0000313" key="5">
    <source>
        <dbReference type="Proteomes" id="UP000077002"/>
    </source>
</evidence>
<accession>A0A177FHW3</accession>
<gene>
    <name evidence="4" type="ORF">AYO21_02082</name>
</gene>
<dbReference type="GO" id="GO:0016787">
    <property type="term" value="F:hydrolase activity"/>
    <property type="evidence" value="ECO:0007669"/>
    <property type="project" value="UniProtKB-UniRule"/>
</dbReference>
<feature type="short sequence motif" description="GXSXG" evidence="2">
    <location>
        <begin position="72"/>
        <end position="76"/>
    </location>
</feature>
<dbReference type="InterPro" id="IPR016035">
    <property type="entry name" value="Acyl_Trfase/lysoPLipase"/>
</dbReference>
<dbReference type="OrthoDB" id="4161490at2759"/>
<dbReference type="InterPro" id="IPR002182">
    <property type="entry name" value="NB-ARC"/>
</dbReference>
<dbReference type="CDD" id="cd07216">
    <property type="entry name" value="Pat17_PNPLA8_PNPLA9_like3"/>
    <property type="match status" value="1"/>
</dbReference>
<dbReference type="Gene3D" id="3.40.50.300">
    <property type="entry name" value="P-loop containing nucleotide triphosphate hydrolases"/>
    <property type="match status" value="1"/>
</dbReference>
<keyword evidence="2" id="KW-0442">Lipid degradation</keyword>
<keyword evidence="5" id="KW-1185">Reference proteome</keyword>
<dbReference type="PANTHER" id="PTHR46082">
    <property type="entry name" value="ATP/GTP-BINDING PROTEIN-RELATED"/>
    <property type="match status" value="1"/>
</dbReference>
<dbReference type="Proteomes" id="UP000077002">
    <property type="component" value="Unassembled WGS sequence"/>
</dbReference>
<feature type="short sequence motif" description="DGA/G" evidence="2">
    <location>
        <begin position="214"/>
        <end position="216"/>
    </location>
</feature>
<dbReference type="SUPFAM" id="SSF52151">
    <property type="entry name" value="FabD/lysophospholipase-like"/>
    <property type="match status" value="1"/>
</dbReference>
<comment type="caution">
    <text evidence="4">The sequence shown here is derived from an EMBL/GenBank/DDBJ whole genome shotgun (WGS) entry which is preliminary data.</text>
</comment>
<dbReference type="RefSeq" id="XP_022515807.1">
    <property type="nucleotide sequence ID" value="XM_022652063.1"/>
</dbReference>
<dbReference type="PANTHER" id="PTHR46082:SF6">
    <property type="entry name" value="AAA+ ATPASE DOMAIN-CONTAINING PROTEIN-RELATED"/>
    <property type="match status" value="1"/>
</dbReference>
<feature type="active site" description="Nucleophile" evidence="2">
    <location>
        <position position="74"/>
    </location>
</feature>
<dbReference type="Pfam" id="PF13424">
    <property type="entry name" value="TPR_12"/>
    <property type="match status" value="4"/>
</dbReference>
<dbReference type="GO" id="GO:0043531">
    <property type="term" value="F:ADP binding"/>
    <property type="evidence" value="ECO:0007669"/>
    <property type="project" value="InterPro"/>
</dbReference>
<dbReference type="GO" id="GO:0016042">
    <property type="term" value="P:lipid catabolic process"/>
    <property type="evidence" value="ECO:0007669"/>
    <property type="project" value="UniProtKB-UniRule"/>
</dbReference>
<name>A0A177FHW3_9EURO</name>
<evidence type="ECO:0000256" key="2">
    <source>
        <dbReference type="PROSITE-ProRule" id="PRU01161"/>
    </source>
</evidence>
<dbReference type="InterPro" id="IPR019734">
    <property type="entry name" value="TPR_rpt"/>
</dbReference>
<dbReference type="InterPro" id="IPR027417">
    <property type="entry name" value="P-loop_NTPase"/>
</dbReference>
<evidence type="ECO:0000313" key="4">
    <source>
        <dbReference type="EMBL" id="OAG43855.1"/>
    </source>
</evidence>
<dbReference type="InterPro" id="IPR053137">
    <property type="entry name" value="NLR-like"/>
</dbReference>
<feature type="short sequence motif" description="GXGXXG" evidence="2">
    <location>
        <begin position="30"/>
        <end position="35"/>
    </location>
</feature>
<dbReference type="GO" id="GO:0046486">
    <property type="term" value="P:glycerolipid metabolic process"/>
    <property type="evidence" value="ECO:0007669"/>
    <property type="project" value="UniProtKB-ARBA"/>
</dbReference>
<keyword evidence="2" id="KW-0378">Hydrolase</keyword>
<keyword evidence="1 2" id="KW-0443">Lipid metabolism</keyword>
<proteinExistence type="predicted"/>